<evidence type="ECO:0000313" key="12">
    <source>
        <dbReference type="Proteomes" id="UP001594351"/>
    </source>
</evidence>
<dbReference type="InterPro" id="IPR002303">
    <property type="entry name" value="Valyl-tRNA_ligase"/>
</dbReference>
<keyword evidence="5 8" id="KW-0648">Protein biosynthesis</keyword>
<dbReference type="PANTHER" id="PTHR11946">
    <property type="entry name" value="VALYL-TRNA SYNTHETASES"/>
    <property type="match status" value="1"/>
</dbReference>
<dbReference type="InterPro" id="IPR025709">
    <property type="entry name" value="Leu_tRNA-synth_edit"/>
</dbReference>
<dbReference type="SUPFAM" id="SSF52374">
    <property type="entry name" value="Nucleotidylyl transferase"/>
    <property type="match status" value="1"/>
</dbReference>
<feature type="domain" description="Aminoacyl-tRNA synthetase class Ia" evidence="9">
    <location>
        <begin position="18"/>
        <end position="197"/>
    </location>
</feature>
<evidence type="ECO:0000256" key="6">
    <source>
        <dbReference type="ARBA" id="ARBA00023146"/>
    </source>
</evidence>
<dbReference type="InterPro" id="IPR014729">
    <property type="entry name" value="Rossmann-like_a/b/a_fold"/>
</dbReference>
<dbReference type="EMBL" id="JBHPBY010000675">
    <property type="protein sequence ID" value="MFC1853999.1"/>
    <property type="molecule type" value="Genomic_DNA"/>
</dbReference>
<feature type="domain" description="Leucyl-tRNA synthetase editing" evidence="10">
    <location>
        <begin position="217"/>
        <end position="357"/>
    </location>
</feature>
<keyword evidence="2 8" id="KW-0436">Ligase</keyword>
<dbReference type="InterPro" id="IPR009008">
    <property type="entry name" value="Val/Leu/Ile-tRNA-synth_edit"/>
</dbReference>
<protein>
    <recommendedName>
        <fullName evidence="1">valine--tRNA ligase</fullName>
        <ecNumber evidence="1">6.1.1.9</ecNumber>
    </recommendedName>
    <alternativeName>
        <fullName evidence="7">Valyl-tRNA synthetase</fullName>
    </alternativeName>
</protein>
<keyword evidence="6 8" id="KW-0030">Aminoacyl-tRNA synthetase</keyword>
<dbReference type="PROSITE" id="PS00178">
    <property type="entry name" value="AA_TRNA_LIGASE_I"/>
    <property type="match status" value="1"/>
</dbReference>
<evidence type="ECO:0000256" key="1">
    <source>
        <dbReference type="ARBA" id="ARBA00013169"/>
    </source>
</evidence>
<gene>
    <name evidence="11" type="ORF">ACFL27_27760</name>
</gene>
<evidence type="ECO:0000256" key="8">
    <source>
        <dbReference type="RuleBase" id="RU363035"/>
    </source>
</evidence>
<keyword evidence="12" id="KW-1185">Reference proteome</keyword>
<comment type="caution">
    <text evidence="11">The sequence shown here is derived from an EMBL/GenBank/DDBJ whole genome shotgun (WGS) entry which is preliminary data.</text>
</comment>
<evidence type="ECO:0000256" key="4">
    <source>
        <dbReference type="ARBA" id="ARBA00022840"/>
    </source>
</evidence>
<dbReference type="Pfam" id="PF00133">
    <property type="entry name" value="tRNA-synt_1"/>
    <property type="match status" value="1"/>
</dbReference>
<dbReference type="GO" id="GO:0016874">
    <property type="term" value="F:ligase activity"/>
    <property type="evidence" value="ECO:0007669"/>
    <property type="project" value="UniProtKB-KW"/>
</dbReference>
<proteinExistence type="inferred from homology"/>
<dbReference type="Proteomes" id="UP001594351">
    <property type="component" value="Unassembled WGS sequence"/>
</dbReference>
<evidence type="ECO:0000256" key="3">
    <source>
        <dbReference type="ARBA" id="ARBA00022741"/>
    </source>
</evidence>
<keyword evidence="3 8" id="KW-0547">Nucleotide-binding</keyword>
<feature type="non-terminal residue" evidence="11">
    <location>
        <position position="404"/>
    </location>
</feature>
<dbReference type="PANTHER" id="PTHR11946:SF93">
    <property type="entry name" value="VALINE--TRNA LIGASE, CHLOROPLASTIC_MITOCHONDRIAL 2"/>
    <property type="match status" value="1"/>
</dbReference>
<dbReference type="Gene3D" id="3.90.740.10">
    <property type="entry name" value="Valyl/Leucyl/Isoleucyl-tRNA synthetase, editing domain"/>
    <property type="match status" value="1"/>
</dbReference>
<dbReference type="Gene3D" id="3.40.50.620">
    <property type="entry name" value="HUPs"/>
    <property type="match status" value="1"/>
</dbReference>
<keyword evidence="4 8" id="KW-0067">ATP-binding</keyword>
<dbReference type="InterPro" id="IPR001412">
    <property type="entry name" value="aa-tRNA-synth_I_CS"/>
</dbReference>
<accession>A0ABV6Z6C5</accession>
<evidence type="ECO:0000259" key="10">
    <source>
        <dbReference type="Pfam" id="PF13603"/>
    </source>
</evidence>
<reference evidence="11 12" key="1">
    <citation type="submission" date="2024-09" db="EMBL/GenBank/DDBJ databases">
        <title>Laminarin stimulates single cell rates of sulfate reduction while oxygen inhibits transcriptomic activity in coastal marine sediment.</title>
        <authorList>
            <person name="Lindsay M."/>
            <person name="Orcutt B."/>
            <person name="Emerson D."/>
            <person name="Stepanauskas R."/>
            <person name="D'Angelo T."/>
        </authorList>
    </citation>
    <scope>NUCLEOTIDE SEQUENCE [LARGE SCALE GENOMIC DNA]</scope>
    <source>
        <strain evidence="11">SAG AM-311-K15</strain>
    </source>
</reference>
<evidence type="ECO:0000256" key="7">
    <source>
        <dbReference type="ARBA" id="ARBA00029936"/>
    </source>
</evidence>
<evidence type="ECO:0000313" key="11">
    <source>
        <dbReference type="EMBL" id="MFC1853999.1"/>
    </source>
</evidence>
<evidence type="ECO:0000259" key="9">
    <source>
        <dbReference type="Pfam" id="PF00133"/>
    </source>
</evidence>
<dbReference type="InterPro" id="IPR002300">
    <property type="entry name" value="aa-tRNA-synth_Ia"/>
</dbReference>
<dbReference type="SUPFAM" id="SSF50677">
    <property type="entry name" value="ValRS/IleRS/LeuRS editing domain"/>
    <property type="match status" value="1"/>
</dbReference>
<evidence type="ECO:0000256" key="2">
    <source>
        <dbReference type="ARBA" id="ARBA00022598"/>
    </source>
</evidence>
<name>A0ABV6Z6C5_UNCC1</name>
<dbReference type="EC" id="6.1.1.9" evidence="1"/>
<comment type="similarity">
    <text evidence="8">Belongs to the class-I aminoacyl-tRNA synthetase family.</text>
</comment>
<evidence type="ECO:0000256" key="5">
    <source>
        <dbReference type="ARBA" id="ARBA00022917"/>
    </source>
</evidence>
<organism evidence="11 12">
    <name type="scientific">candidate division CSSED10-310 bacterium</name>
    <dbReference type="NCBI Taxonomy" id="2855610"/>
    <lineage>
        <taxon>Bacteria</taxon>
        <taxon>Bacteria division CSSED10-310</taxon>
    </lineage>
</organism>
<sequence length="404" mass="46693">MQREIPKVYDYEDLQKRIYQRWLNKKAFAAIPDERQNSYVIMMPLPNVTGALHMGHAMDNVMQDLLIRWHRMSGDNTLWMPGTDHAGIATQAVVEKRLFELEGKTRHDIGREALVARIWEWKDRYQHRIIEQLQRMGCSSDWDRIRFTMDRICTAAIRETFFSMFKDGLIYRGIRLVNWDCQLQTAVSDDEIVYEAVLGFFWHIRYPVIDPRPGEPESVVVATTRPETMLADTAVACHPEPERALAEQIEKVKHRLSMVHGKEKVSLEQELNNLLERKQTILPLLEQLVTMAQDGRQILLPLQERAIPLICDEWAKPELGSGCVKITPGHDPNDYDVWQRHHQNIDILNILNPDGTLNNNAGAYAGLDRFVAREKVITALETQGLMAKIEKRDVEIGHSDRSKT</sequence>
<dbReference type="Pfam" id="PF13603">
    <property type="entry name" value="tRNA-synt_1_2"/>
    <property type="match status" value="1"/>
</dbReference>